<dbReference type="GO" id="GO:0015074">
    <property type="term" value="P:DNA integration"/>
    <property type="evidence" value="ECO:0007669"/>
    <property type="project" value="InterPro"/>
</dbReference>
<dbReference type="PANTHER" id="PTHR47331">
    <property type="entry name" value="PHD-TYPE DOMAIN-CONTAINING PROTEIN"/>
    <property type="match status" value="1"/>
</dbReference>
<feature type="domain" description="Integrase catalytic" evidence="2">
    <location>
        <begin position="257"/>
        <end position="451"/>
    </location>
</feature>
<dbReference type="PANTHER" id="PTHR47331:SF1">
    <property type="entry name" value="GAG-LIKE PROTEIN"/>
    <property type="match status" value="1"/>
</dbReference>
<dbReference type="GO" id="GO:0003676">
    <property type="term" value="F:nucleic acid binding"/>
    <property type="evidence" value="ECO:0007669"/>
    <property type="project" value="InterPro"/>
</dbReference>
<comment type="caution">
    <text evidence="3">The sequence shown here is derived from an EMBL/GenBank/DDBJ whole genome shotgun (WGS) entry which is preliminary data.</text>
</comment>
<feature type="signal peptide" evidence="1">
    <location>
        <begin position="1"/>
        <end position="18"/>
    </location>
</feature>
<name>A0A4Y2GXN1_ARAVE</name>
<dbReference type="InterPro" id="IPR001584">
    <property type="entry name" value="Integrase_cat-core"/>
</dbReference>
<dbReference type="InterPro" id="IPR012337">
    <property type="entry name" value="RNaseH-like_sf"/>
</dbReference>
<dbReference type="AlphaFoldDB" id="A0A4Y2GXN1"/>
<evidence type="ECO:0000256" key="1">
    <source>
        <dbReference type="SAM" id="SignalP"/>
    </source>
</evidence>
<proteinExistence type="predicted"/>
<dbReference type="Gene3D" id="3.30.420.10">
    <property type="entry name" value="Ribonuclease H-like superfamily/Ribonuclease H"/>
    <property type="match status" value="1"/>
</dbReference>
<organism evidence="3 4">
    <name type="scientific">Araneus ventricosus</name>
    <name type="common">Orbweaver spider</name>
    <name type="synonym">Epeira ventricosa</name>
    <dbReference type="NCBI Taxonomy" id="182803"/>
    <lineage>
        <taxon>Eukaryota</taxon>
        <taxon>Metazoa</taxon>
        <taxon>Ecdysozoa</taxon>
        <taxon>Arthropoda</taxon>
        <taxon>Chelicerata</taxon>
        <taxon>Arachnida</taxon>
        <taxon>Araneae</taxon>
        <taxon>Araneomorphae</taxon>
        <taxon>Entelegynae</taxon>
        <taxon>Araneoidea</taxon>
        <taxon>Araneidae</taxon>
        <taxon>Araneus</taxon>
    </lineage>
</organism>
<sequence length="508" mass="58320">MKDFLLSVLISKLGWVIAGSTAFPRENLEDTSWEDPSWRCENNIDYSNQHPFYEDALIEERKKTICAVGIVLLEPSIIDKYSSFAKLLRVAAWCFRFFHNAKSPSDKTKGFLTTLEIKCARNTLVKIVQNQELSSELNILKKRKPLNSKSKIISLSPFIDENGLIRVGGRLKNASIFIDQKFPILLSKNHRLTELIVRYFYEKKLDAGPTLLLSIIRKEYWITSARSIVRRIIWKYVKCLRQKGQTANQFMADLPRSRVQPSRVFFRLETDYAGLFLIKPRRGRGTQRMKCYICIFVCFTTKAVYIEIVGDLTSEASIAELKRFIGRRGKTAQIYSDCGTNFIAADRELRRVVALLRTDEPVNKFFADENIRWKLNPPAAPHFGGLWETAIKSAKLHLKRTIGKQILTYEEFLTLIIQIEACLNLRPLSPISVDPSELAVLTPGHFIIGTALTTIPKENLLDEKISSLKFWKLTQKLFQSFWKRWSSGTVSPVFNVATNGKNHNKMLN</sequence>
<dbReference type="PROSITE" id="PS50994">
    <property type="entry name" value="INTEGRASE"/>
    <property type="match status" value="1"/>
</dbReference>
<dbReference type="EMBL" id="BGPR01001603">
    <property type="protein sequence ID" value="GBM57681.1"/>
    <property type="molecule type" value="Genomic_DNA"/>
</dbReference>
<accession>A0A4Y2GXN1</accession>
<evidence type="ECO:0000259" key="2">
    <source>
        <dbReference type="PROSITE" id="PS50994"/>
    </source>
</evidence>
<dbReference type="Proteomes" id="UP000499080">
    <property type="component" value="Unassembled WGS sequence"/>
</dbReference>
<evidence type="ECO:0000313" key="4">
    <source>
        <dbReference type="Proteomes" id="UP000499080"/>
    </source>
</evidence>
<dbReference type="SUPFAM" id="SSF53098">
    <property type="entry name" value="Ribonuclease H-like"/>
    <property type="match status" value="1"/>
</dbReference>
<dbReference type="InterPro" id="IPR036397">
    <property type="entry name" value="RNaseH_sf"/>
</dbReference>
<keyword evidence="4" id="KW-1185">Reference proteome</keyword>
<evidence type="ECO:0000313" key="3">
    <source>
        <dbReference type="EMBL" id="GBM57681.1"/>
    </source>
</evidence>
<reference evidence="3 4" key="1">
    <citation type="journal article" date="2019" name="Sci. Rep.">
        <title>Orb-weaving spider Araneus ventricosus genome elucidates the spidroin gene catalogue.</title>
        <authorList>
            <person name="Kono N."/>
            <person name="Nakamura H."/>
            <person name="Ohtoshi R."/>
            <person name="Moran D.A.P."/>
            <person name="Shinohara A."/>
            <person name="Yoshida Y."/>
            <person name="Fujiwara M."/>
            <person name="Mori M."/>
            <person name="Tomita M."/>
            <person name="Arakawa K."/>
        </authorList>
    </citation>
    <scope>NUCLEOTIDE SEQUENCE [LARGE SCALE GENOMIC DNA]</scope>
</reference>
<gene>
    <name evidence="3" type="ORF">AVEN_222534_1</name>
</gene>
<keyword evidence="1" id="KW-0732">Signal</keyword>
<feature type="chain" id="PRO_5021255149" description="Integrase catalytic domain-containing protein" evidence="1">
    <location>
        <begin position="19"/>
        <end position="508"/>
    </location>
</feature>
<protein>
    <recommendedName>
        <fullName evidence="2">Integrase catalytic domain-containing protein</fullName>
    </recommendedName>
</protein>